<feature type="non-terminal residue" evidence="1">
    <location>
        <position position="71"/>
    </location>
</feature>
<comment type="caution">
    <text evidence="1">The sequence shown here is derived from an EMBL/GenBank/DDBJ whole genome shotgun (WGS) entry which is preliminary data.</text>
</comment>
<proteinExistence type="predicted"/>
<reference evidence="1 2" key="1">
    <citation type="journal article" date="2018" name="Front. Plant Sci.">
        <title>Red Clover (Trifolium pratense) and Zigzag Clover (T. medium) - A Picture of Genomic Similarities and Differences.</title>
        <authorList>
            <person name="Dluhosova J."/>
            <person name="Istvanek J."/>
            <person name="Nedelnik J."/>
            <person name="Repkova J."/>
        </authorList>
    </citation>
    <scope>NUCLEOTIDE SEQUENCE [LARGE SCALE GENOMIC DNA]</scope>
    <source>
        <strain evidence="2">cv. 10/8</strain>
        <tissue evidence="1">Leaf</tissue>
    </source>
</reference>
<organism evidence="1 2">
    <name type="scientific">Trifolium medium</name>
    <dbReference type="NCBI Taxonomy" id="97028"/>
    <lineage>
        <taxon>Eukaryota</taxon>
        <taxon>Viridiplantae</taxon>
        <taxon>Streptophyta</taxon>
        <taxon>Embryophyta</taxon>
        <taxon>Tracheophyta</taxon>
        <taxon>Spermatophyta</taxon>
        <taxon>Magnoliopsida</taxon>
        <taxon>eudicotyledons</taxon>
        <taxon>Gunneridae</taxon>
        <taxon>Pentapetalae</taxon>
        <taxon>rosids</taxon>
        <taxon>fabids</taxon>
        <taxon>Fabales</taxon>
        <taxon>Fabaceae</taxon>
        <taxon>Papilionoideae</taxon>
        <taxon>50 kb inversion clade</taxon>
        <taxon>NPAAA clade</taxon>
        <taxon>Hologalegina</taxon>
        <taxon>IRL clade</taxon>
        <taxon>Trifolieae</taxon>
        <taxon>Trifolium</taxon>
    </lineage>
</organism>
<sequence length="71" mass="7472">MCLNSSGVTPRFAESFDVEDTAGMLEPPLLVGTSDSDIISSQFIPLVEEEVLSFEAVEGSTVGTSESFDPG</sequence>
<accession>A0A392TYJ9</accession>
<evidence type="ECO:0000313" key="2">
    <source>
        <dbReference type="Proteomes" id="UP000265520"/>
    </source>
</evidence>
<dbReference type="AlphaFoldDB" id="A0A392TYJ9"/>
<name>A0A392TYJ9_9FABA</name>
<evidence type="ECO:0000313" key="1">
    <source>
        <dbReference type="EMBL" id="MCI65330.1"/>
    </source>
</evidence>
<dbReference type="EMBL" id="LXQA010673649">
    <property type="protein sequence ID" value="MCI65330.1"/>
    <property type="molecule type" value="Genomic_DNA"/>
</dbReference>
<protein>
    <submittedName>
        <fullName evidence="1">Uncharacterized protein</fullName>
    </submittedName>
</protein>
<dbReference type="Proteomes" id="UP000265520">
    <property type="component" value="Unassembled WGS sequence"/>
</dbReference>
<keyword evidence="2" id="KW-1185">Reference proteome</keyword>